<dbReference type="EMBL" id="JBANRG010000001">
    <property type="protein sequence ID" value="KAK7472312.1"/>
    <property type="molecule type" value="Genomic_DNA"/>
</dbReference>
<evidence type="ECO:0000256" key="1">
    <source>
        <dbReference type="SAM" id="MobiDB-lite"/>
    </source>
</evidence>
<keyword evidence="3" id="KW-1185">Reference proteome</keyword>
<gene>
    <name evidence="2" type="ORF">VKT23_000432</name>
</gene>
<sequence length="177" mass="20207">MVFMHTSSPVHSRSLSTKTSLHASTATHPEDEYTISAYGDISHSEIGFVPSISSGIEGKSTHERKEEGHRRNTKRQPPPSRRKKKKDLVTILYKQLDNLKLEDSDTRVDGEERDDTVKVDTSFRPRTRARTRAQVPNDDDFSSQSLECTVEGRDGHDKTSRRPYQTPRRSVRLSEKN</sequence>
<feature type="compositionally biased region" description="Basic and acidic residues" evidence="1">
    <location>
        <begin position="59"/>
        <end position="70"/>
    </location>
</feature>
<comment type="caution">
    <text evidence="2">The sequence shown here is derived from an EMBL/GenBank/DDBJ whole genome shotgun (WGS) entry which is preliminary data.</text>
</comment>
<feature type="region of interest" description="Disordered" evidence="1">
    <location>
        <begin position="101"/>
        <end position="177"/>
    </location>
</feature>
<feature type="compositionally biased region" description="Basic and acidic residues" evidence="1">
    <location>
        <begin position="150"/>
        <end position="160"/>
    </location>
</feature>
<name>A0ABR1K5A8_9AGAR</name>
<reference evidence="2 3" key="1">
    <citation type="submission" date="2024-01" db="EMBL/GenBank/DDBJ databases">
        <title>A draft genome for the cacao thread blight pathogen Marasmiellus scandens.</title>
        <authorList>
            <person name="Baruah I.K."/>
            <person name="Leung J."/>
            <person name="Bukari Y."/>
            <person name="Amoako-Attah I."/>
            <person name="Meinhardt L.W."/>
            <person name="Bailey B.A."/>
            <person name="Cohen S.P."/>
        </authorList>
    </citation>
    <scope>NUCLEOTIDE SEQUENCE [LARGE SCALE GENOMIC DNA]</scope>
    <source>
        <strain evidence="2 3">GH-19</strain>
    </source>
</reference>
<protein>
    <submittedName>
        <fullName evidence="2">Uncharacterized protein</fullName>
    </submittedName>
</protein>
<proteinExistence type="predicted"/>
<feature type="compositionally biased region" description="Polar residues" evidence="1">
    <location>
        <begin position="1"/>
        <end position="27"/>
    </location>
</feature>
<evidence type="ECO:0000313" key="2">
    <source>
        <dbReference type="EMBL" id="KAK7472312.1"/>
    </source>
</evidence>
<feature type="region of interest" description="Disordered" evidence="1">
    <location>
        <begin position="50"/>
        <end position="88"/>
    </location>
</feature>
<feature type="region of interest" description="Disordered" evidence="1">
    <location>
        <begin position="1"/>
        <end position="28"/>
    </location>
</feature>
<evidence type="ECO:0000313" key="3">
    <source>
        <dbReference type="Proteomes" id="UP001498398"/>
    </source>
</evidence>
<organism evidence="2 3">
    <name type="scientific">Marasmiellus scandens</name>
    <dbReference type="NCBI Taxonomy" id="2682957"/>
    <lineage>
        <taxon>Eukaryota</taxon>
        <taxon>Fungi</taxon>
        <taxon>Dikarya</taxon>
        <taxon>Basidiomycota</taxon>
        <taxon>Agaricomycotina</taxon>
        <taxon>Agaricomycetes</taxon>
        <taxon>Agaricomycetidae</taxon>
        <taxon>Agaricales</taxon>
        <taxon>Marasmiineae</taxon>
        <taxon>Omphalotaceae</taxon>
        <taxon>Marasmiellus</taxon>
    </lineage>
</organism>
<dbReference type="Proteomes" id="UP001498398">
    <property type="component" value="Unassembled WGS sequence"/>
</dbReference>
<feature type="compositionally biased region" description="Basic and acidic residues" evidence="1">
    <location>
        <begin position="101"/>
        <end position="123"/>
    </location>
</feature>
<accession>A0ABR1K5A8</accession>